<protein>
    <submittedName>
        <fullName evidence="1">Uncharacterized protein</fullName>
    </submittedName>
</protein>
<evidence type="ECO:0000313" key="2">
    <source>
        <dbReference type="Proteomes" id="UP000030185"/>
    </source>
</evidence>
<dbReference type="Proteomes" id="UP000030185">
    <property type="component" value="Unassembled WGS sequence"/>
</dbReference>
<evidence type="ECO:0000313" key="1">
    <source>
        <dbReference type="EMBL" id="GAL84963.1"/>
    </source>
</evidence>
<proteinExistence type="predicted"/>
<name>A0A098LFT5_9BACT</name>
<sequence length="66" mass="8137">MKVSQKLIIDIKNIIYFSFRYYKCMSYYQWRYIQKCITAIIFSYCITWNFTVYNFCKNACHLSSDI</sequence>
<dbReference type="EMBL" id="BBLT01000004">
    <property type="protein sequence ID" value="GAL84963.1"/>
    <property type="molecule type" value="Genomic_DNA"/>
</dbReference>
<reference evidence="1 2" key="1">
    <citation type="submission" date="2014-09" db="EMBL/GenBank/DDBJ databases">
        <title>Sporocytophaga myxococcoides PG-01 genome sequencing.</title>
        <authorList>
            <person name="Liu L."/>
            <person name="Gao P.J."/>
            <person name="Chen G.J."/>
            <person name="Wang L.S."/>
        </authorList>
    </citation>
    <scope>NUCLEOTIDE SEQUENCE [LARGE SCALE GENOMIC DNA]</scope>
    <source>
        <strain evidence="1 2">PG-01</strain>
    </source>
</reference>
<accession>A0A098LFT5</accession>
<organism evidence="1 2">
    <name type="scientific">Sporocytophaga myxococcoides</name>
    <dbReference type="NCBI Taxonomy" id="153721"/>
    <lineage>
        <taxon>Bacteria</taxon>
        <taxon>Pseudomonadati</taxon>
        <taxon>Bacteroidota</taxon>
        <taxon>Cytophagia</taxon>
        <taxon>Cytophagales</taxon>
        <taxon>Cytophagaceae</taxon>
        <taxon>Sporocytophaga</taxon>
    </lineage>
</organism>
<dbReference type="AlphaFoldDB" id="A0A098LFT5"/>
<gene>
    <name evidence="1" type="ORF">MYP_2191</name>
</gene>
<keyword evidence="2" id="KW-1185">Reference proteome</keyword>
<comment type="caution">
    <text evidence="1">The sequence shown here is derived from an EMBL/GenBank/DDBJ whole genome shotgun (WGS) entry which is preliminary data.</text>
</comment>